<evidence type="ECO:0000313" key="3">
    <source>
        <dbReference type="EMBL" id="MFC6835991.1"/>
    </source>
</evidence>
<feature type="region of interest" description="Disordered" evidence="1">
    <location>
        <begin position="1"/>
        <end position="25"/>
    </location>
</feature>
<dbReference type="Proteomes" id="UP001596406">
    <property type="component" value="Unassembled WGS sequence"/>
</dbReference>
<reference evidence="3 4" key="1">
    <citation type="journal article" date="2019" name="Int. J. Syst. Evol. Microbiol.">
        <title>The Global Catalogue of Microorganisms (GCM) 10K type strain sequencing project: providing services to taxonomists for standard genome sequencing and annotation.</title>
        <authorList>
            <consortium name="The Broad Institute Genomics Platform"/>
            <consortium name="The Broad Institute Genome Sequencing Center for Infectious Disease"/>
            <person name="Wu L."/>
            <person name="Ma J."/>
        </authorList>
    </citation>
    <scope>NUCLEOTIDE SEQUENCE [LARGE SCALE GENOMIC DNA]</scope>
    <source>
        <strain evidence="3 4">PSRA2</strain>
    </source>
</reference>
<dbReference type="EMBL" id="JBHSXM010000001">
    <property type="protein sequence ID" value="MFC6835991.1"/>
    <property type="molecule type" value="Genomic_DNA"/>
</dbReference>
<dbReference type="RefSeq" id="WP_304447685.1">
    <property type="nucleotide sequence ID" value="NZ_JARRAH010000001.1"/>
</dbReference>
<feature type="compositionally biased region" description="Basic and acidic residues" evidence="1">
    <location>
        <begin position="11"/>
        <end position="22"/>
    </location>
</feature>
<feature type="transmembrane region" description="Helical" evidence="2">
    <location>
        <begin position="50"/>
        <end position="70"/>
    </location>
</feature>
<comment type="caution">
    <text evidence="3">The sequence shown here is derived from an EMBL/GenBank/DDBJ whole genome shotgun (WGS) entry which is preliminary data.</text>
</comment>
<sequence length="86" mass="9901">MELFQQNKRGRSAEREETKQAEDAGTDPVLLAAAGSVLFSWYQFYVRGDAARGVFVGLWPPTILAFASYYKQTDMSDRMDRIRRMM</sequence>
<evidence type="ECO:0000313" key="4">
    <source>
        <dbReference type="Proteomes" id="UP001596406"/>
    </source>
</evidence>
<evidence type="ECO:0000256" key="1">
    <source>
        <dbReference type="SAM" id="MobiDB-lite"/>
    </source>
</evidence>
<keyword evidence="2" id="KW-0812">Transmembrane</keyword>
<proteinExistence type="predicted"/>
<evidence type="ECO:0000256" key="2">
    <source>
        <dbReference type="SAM" id="Phobius"/>
    </source>
</evidence>
<name>A0ABD5U9H6_9EURY</name>
<dbReference type="AlphaFoldDB" id="A0ABD5U9H6"/>
<keyword evidence="2" id="KW-0472">Membrane</keyword>
<keyword evidence="2" id="KW-1133">Transmembrane helix</keyword>
<accession>A0ABD5U9H6</accession>
<gene>
    <name evidence="3" type="ORF">ACFQHK_05660</name>
</gene>
<feature type="transmembrane region" description="Helical" evidence="2">
    <location>
        <begin position="21"/>
        <end position="44"/>
    </location>
</feature>
<protein>
    <submittedName>
        <fullName evidence="3">Uncharacterized protein</fullName>
    </submittedName>
</protein>
<keyword evidence="4" id="KW-1185">Reference proteome</keyword>
<organism evidence="3 4">
    <name type="scientific">Halomarina ordinaria</name>
    <dbReference type="NCBI Taxonomy" id="3033939"/>
    <lineage>
        <taxon>Archaea</taxon>
        <taxon>Methanobacteriati</taxon>
        <taxon>Methanobacteriota</taxon>
        <taxon>Stenosarchaea group</taxon>
        <taxon>Halobacteria</taxon>
        <taxon>Halobacteriales</taxon>
        <taxon>Natronomonadaceae</taxon>
        <taxon>Halomarina</taxon>
    </lineage>
</organism>